<organism evidence="15 16">
    <name type="scientific">Filimonas lacunae</name>
    <dbReference type="NCBI Taxonomy" id="477680"/>
    <lineage>
        <taxon>Bacteria</taxon>
        <taxon>Pseudomonadati</taxon>
        <taxon>Bacteroidota</taxon>
        <taxon>Chitinophagia</taxon>
        <taxon>Chitinophagales</taxon>
        <taxon>Chitinophagaceae</taxon>
        <taxon>Filimonas</taxon>
    </lineage>
</organism>
<dbReference type="Proteomes" id="UP000186917">
    <property type="component" value="Unassembled WGS sequence"/>
</dbReference>
<feature type="domain" description="TonB-dependent receptor plug" evidence="14">
    <location>
        <begin position="117"/>
        <end position="234"/>
    </location>
</feature>
<evidence type="ECO:0000256" key="9">
    <source>
        <dbReference type="ARBA" id="ARBA00023237"/>
    </source>
</evidence>
<sequence>MRKLLMFVVMSLILVQAWAQNRTVTGKITDEKGAPLGGVTITALGADKKVIVTAVSAANGSFSISVPENARLFQISYVGYEEQLVAVGNKPTLEVKLNAGGASLAEVVVVGYGVQQKKNFTGSASKIEPTEFSNLLSPSVDKQLAGRAAGVQVTTVGGSVNTPARIRIRGVQSLSNSNDPLIVVDGVPIISGNLSAATNSNTLGDINPSDIESMDILKDGSATAIYGSRAAGGVILITTKKGVRGRAKVNYDGFVGFSSALKKFSLLNAKQFETIANEKLSNAGLAARAGVNASADTVDTDWQGTVMIKNALSQSHTLSLQGGGDKTTYYFSANYSNNKGIIISNYNRAYRIRMNVDHEINKYVKIGNGINISRQEDGDQNNGSSSLGGAIAAALRLLPNTSPYSATGMDGYNINYPTSGSMTPGANSQTVDDNFNNVAYTLRKNKYYSDKYRIMDNMYLEVSPAKGLKVRSQVGIDMLNDYSYQGLNIYHGDGYGTGETYNAAQNWLRLLWTNYFNYNLSIKDHNFYLTGGYEVQKQTYKWFSADGTVLSDAFYINENVISNAASTQKILGNYDKTGFLSTFGRLNYDFKNRYFIQATFRRDGQSALAKGNQYGTFPGYSVGWRPSREAFWLNSPFLSKWFNEVKLKGSYAKVGNTLTGYPYLSQFGNRPYGNVSGIAPTSIGNPNLKWETNGKYDVGIDLSILKNRFTITADWFLNDVNNLVLDVPTPLSAGVPGSTGTSGGSISTNVGKLQNKGIEISISGNILNTKSGFTWDASFNYSQVKNKIQSLYPVGGKPVQSIENGNYNIIRVGDPMNIIYGYRYAGVNSANGNPMWFKADGSMVQLSLTPGSTAGGFYVANSKADGTLGAASSLAAADKTNLGQGIPVWFGGFSNTFSYKGITLDIMLRYSGGNKIMNVTRQDALNNMSFQNNGTEVLDRWTTAGQVTDVPKLYYGQAANMNSSNAASSRFVESGNYLRLQNVVLSYSLPAKVLEHGTGGYIKSLKIFAQGQNLHVWTKYKGADPDNISATGVDAAVAPQVRTISFGLSAGF</sequence>
<dbReference type="Gene3D" id="2.40.170.20">
    <property type="entry name" value="TonB-dependent receptor, beta-barrel domain"/>
    <property type="match status" value="1"/>
</dbReference>
<evidence type="ECO:0000313" key="16">
    <source>
        <dbReference type="Proteomes" id="UP000186917"/>
    </source>
</evidence>
<dbReference type="NCBIfam" id="TIGR04057">
    <property type="entry name" value="SusC_RagA_signa"/>
    <property type="match status" value="1"/>
</dbReference>
<evidence type="ECO:0000256" key="1">
    <source>
        <dbReference type="ARBA" id="ARBA00004571"/>
    </source>
</evidence>
<dbReference type="STRING" id="477680.SAMN05421788_101686"/>
<dbReference type="Gene3D" id="2.170.130.10">
    <property type="entry name" value="TonB-dependent receptor, plug domain"/>
    <property type="match status" value="1"/>
</dbReference>
<dbReference type="InterPro" id="IPR000531">
    <property type="entry name" value="Beta-barrel_TonB"/>
</dbReference>
<dbReference type="PANTHER" id="PTHR30069">
    <property type="entry name" value="TONB-DEPENDENT OUTER MEMBRANE RECEPTOR"/>
    <property type="match status" value="1"/>
</dbReference>
<feature type="chain" id="PRO_5013043282" evidence="12">
    <location>
        <begin position="20"/>
        <end position="1052"/>
    </location>
</feature>
<evidence type="ECO:0000259" key="13">
    <source>
        <dbReference type="Pfam" id="PF00593"/>
    </source>
</evidence>
<comment type="subcellular location">
    <subcellularLocation>
        <location evidence="1 10">Cell outer membrane</location>
        <topology evidence="1 10">Multi-pass membrane protein</topology>
    </subcellularLocation>
</comment>
<dbReference type="InterPro" id="IPR023996">
    <property type="entry name" value="TonB-dep_OMP_SusC/RagA"/>
</dbReference>
<comment type="similarity">
    <text evidence="10 11">Belongs to the TonB-dependent receptor family.</text>
</comment>
<evidence type="ECO:0000256" key="7">
    <source>
        <dbReference type="ARBA" id="ARBA00023136"/>
    </source>
</evidence>
<dbReference type="GO" id="GO:0044718">
    <property type="term" value="P:siderophore transmembrane transport"/>
    <property type="evidence" value="ECO:0007669"/>
    <property type="project" value="TreeGrafter"/>
</dbReference>
<evidence type="ECO:0000256" key="2">
    <source>
        <dbReference type="ARBA" id="ARBA00022448"/>
    </source>
</evidence>
<keyword evidence="4 10" id="KW-0812">Transmembrane</keyword>
<dbReference type="EMBL" id="FTOR01000001">
    <property type="protein sequence ID" value="SIS69701.1"/>
    <property type="molecule type" value="Genomic_DNA"/>
</dbReference>
<dbReference type="GO" id="GO:0009279">
    <property type="term" value="C:cell outer membrane"/>
    <property type="evidence" value="ECO:0007669"/>
    <property type="project" value="UniProtKB-SubCell"/>
</dbReference>
<keyword evidence="2 10" id="KW-0813">Transport</keyword>
<evidence type="ECO:0000256" key="8">
    <source>
        <dbReference type="ARBA" id="ARBA00023170"/>
    </source>
</evidence>
<feature type="signal peptide" evidence="12">
    <location>
        <begin position="1"/>
        <end position="19"/>
    </location>
</feature>
<protein>
    <submittedName>
        <fullName evidence="15">TonB-linked outer membrane protein, SusC/RagA family</fullName>
    </submittedName>
</protein>
<evidence type="ECO:0000256" key="10">
    <source>
        <dbReference type="PROSITE-ProRule" id="PRU01360"/>
    </source>
</evidence>
<keyword evidence="5 12" id="KW-0732">Signal</keyword>
<dbReference type="InterPro" id="IPR023997">
    <property type="entry name" value="TonB-dep_OMP_SusC/RagA_CS"/>
</dbReference>
<dbReference type="Gene3D" id="2.60.40.1120">
    <property type="entry name" value="Carboxypeptidase-like, regulatory domain"/>
    <property type="match status" value="1"/>
</dbReference>
<keyword evidence="7 10" id="KW-0472">Membrane</keyword>
<dbReference type="InterPro" id="IPR037066">
    <property type="entry name" value="Plug_dom_sf"/>
</dbReference>
<reference evidence="16" key="1">
    <citation type="submission" date="2017-01" db="EMBL/GenBank/DDBJ databases">
        <authorList>
            <person name="Varghese N."/>
            <person name="Submissions S."/>
        </authorList>
    </citation>
    <scope>NUCLEOTIDE SEQUENCE [LARGE SCALE GENOMIC DNA]</scope>
    <source>
        <strain evidence="16">DSM 21054</strain>
    </source>
</reference>
<dbReference type="NCBIfam" id="TIGR04056">
    <property type="entry name" value="OMP_RagA_SusC"/>
    <property type="match status" value="1"/>
</dbReference>
<feature type="domain" description="TonB-dependent receptor-like beta-barrel" evidence="13">
    <location>
        <begin position="410"/>
        <end position="863"/>
    </location>
</feature>
<keyword evidence="16" id="KW-1185">Reference proteome</keyword>
<dbReference type="GO" id="GO:0015344">
    <property type="term" value="F:siderophore uptake transmembrane transporter activity"/>
    <property type="evidence" value="ECO:0007669"/>
    <property type="project" value="TreeGrafter"/>
</dbReference>
<dbReference type="InterPro" id="IPR039426">
    <property type="entry name" value="TonB-dep_rcpt-like"/>
</dbReference>
<keyword evidence="8" id="KW-0675">Receptor</keyword>
<keyword evidence="3 10" id="KW-1134">Transmembrane beta strand</keyword>
<evidence type="ECO:0000256" key="4">
    <source>
        <dbReference type="ARBA" id="ARBA00022692"/>
    </source>
</evidence>
<dbReference type="SUPFAM" id="SSF49464">
    <property type="entry name" value="Carboxypeptidase regulatory domain-like"/>
    <property type="match status" value="1"/>
</dbReference>
<dbReference type="PROSITE" id="PS52016">
    <property type="entry name" value="TONB_DEPENDENT_REC_3"/>
    <property type="match status" value="1"/>
</dbReference>
<dbReference type="AlphaFoldDB" id="A0A1N7L7E4"/>
<proteinExistence type="inferred from homology"/>
<evidence type="ECO:0000256" key="6">
    <source>
        <dbReference type="ARBA" id="ARBA00023077"/>
    </source>
</evidence>
<name>A0A1N7L7E4_9BACT</name>
<dbReference type="Pfam" id="PF07715">
    <property type="entry name" value="Plug"/>
    <property type="match status" value="1"/>
</dbReference>
<evidence type="ECO:0000256" key="11">
    <source>
        <dbReference type="RuleBase" id="RU003357"/>
    </source>
</evidence>
<dbReference type="Pfam" id="PF00593">
    <property type="entry name" value="TonB_dep_Rec_b-barrel"/>
    <property type="match status" value="1"/>
</dbReference>
<dbReference type="RefSeq" id="WP_076375664.1">
    <property type="nucleotide sequence ID" value="NZ_AP017422.1"/>
</dbReference>
<dbReference type="InterPro" id="IPR012910">
    <property type="entry name" value="Plug_dom"/>
</dbReference>
<dbReference type="InterPro" id="IPR008969">
    <property type="entry name" value="CarboxyPept-like_regulatory"/>
</dbReference>
<dbReference type="InterPro" id="IPR036942">
    <property type="entry name" value="Beta-barrel_TonB_sf"/>
</dbReference>
<dbReference type="OrthoDB" id="9768177at2"/>
<evidence type="ECO:0000259" key="14">
    <source>
        <dbReference type="Pfam" id="PF07715"/>
    </source>
</evidence>
<gene>
    <name evidence="15" type="ORF">SAMN05421788_101686</name>
</gene>
<dbReference type="Pfam" id="PF13620">
    <property type="entry name" value="CarboxypepD_reg"/>
    <property type="match status" value="1"/>
</dbReference>
<dbReference type="PANTHER" id="PTHR30069:SF29">
    <property type="entry name" value="HEMOGLOBIN AND HEMOGLOBIN-HAPTOGLOBIN-BINDING PROTEIN 1-RELATED"/>
    <property type="match status" value="1"/>
</dbReference>
<evidence type="ECO:0000256" key="5">
    <source>
        <dbReference type="ARBA" id="ARBA00022729"/>
    </source>
</evidence>
<evidence type="ECO:0000256" key="3">
    <source>
        <dbReference type="ARBA" id="ARBA00022452"/>
    </source>
</evidence>
<evidence type="ECO:0000313" key="15">
    <source>
        <dbReference type="EMBL" id="SIS69701.1"/>
    </source>
</evidence>
<accession>A0A1N7L7E4</accession>
<evidence type="ECO:0000256" key="12">
    <source>
        <dbReference type="SAM" id="SignalP"/>
    </source>
</evidence>
<dbReference type="SUPFAM" id="SSF56935">
    <property type="entry name" value="Porins"/>
    <property type="match status" value="1"/>
</dbReference>
<keyword evidence="9 10" id="KW-0998">Cell outer membrane</keyword>
<keyword evidence="6 11" id="KW-0798">TonB box</keyword>